<comment type="caution">
    <text evidence="1">The sequence shown here is derived from an EMBL/GenBank/DDBJ whole genome shotgun (WGS) entry which is preliminary data.</text>
</comment>
<dbReference type="AlphaFoldDB" id="A0A822Y936"/>
<name>A0A822Y936_NELNU</name>
<reference evidence="1 2" key="1">
    <citation type="journal article" date="2020" name="Mol. Biol. Evol.">
        <title>Distinct Expression and Methylation Patterns for Genes with Different Fates following a Single Whole-Genome Duplication in Flowering Plants.</title>
        <authorList>
            <person name="Shi T."/>
            <person name="Rahmani R.S."/>
            <person name="Gugger P.F."/>
            <person name="Wang M."/>
            <person name="Li H."/>
            <person name="Zhang Y."/>
            <person name="Li Z."/>
            <person name="Wang Q."/>
            <person name="Van de Peer Y."/>
            <person name="Marchal K."/>
            <person name="Chen J."/>
        </authorList>
    </citation>
    <scope>NUCLEOTIDE SEQUENCE [LARGE SCALE GENOMIC DNA]</scope>
    <source>
        <tissue evidence="1">Leaf</tissue>
    </source>
</reference>
<sequence length="33" mass="3774">MCLLFPIRKASLGEKNLSFHFFKTSMCPLSKTP</sequence>
<evidence type="ECO:0000313" key="2">
    <source>
        <dbReference type="Proteomes" id="UP000607653"/>
    </source>
</evidence>
<accession>A0A822Y936</accession>
<organism evidence="1 2">
    <name type="scientific">Nelumbo nucifera</name>
    <name type="common">Sacred lotus</name>
    <dbReference type="NCBI Taxonomy" id="4432"/>
    <lineage>
        <taxon>Eukaryota</taxon>
        <taxon>Viridiplantae</taxon>
        <taxon>Streptophyta</taxon>
        <taxon>Embryophyta</taxon>
        <taxon>Tracheophyta</taxon>
        <taxon>Spermatophyta</taxon>
        <taxon>Magnoliopsida</taxon>
        <taxon>Proteales</taxon>
        <taxon>Nelumbonaceae</taxon>
        <taxon>Nelumbo</taxon>
    </lineage>
</organism>
<keyword evidence="2" id="KW-1185">Reference proteome</keyword>
<gene>
    <name evidence="1" type="ORF">HUJ06_029013</name>
</gene>
<protein>
    <submittedName>
        <fullName evidence="1">Uncharacterized protein</fullName>
    </submittedName>
</protein>
<dbReference type="Proteomes" id="UP000607653">
    <property type="component" value="Unassembled WGS sequence"/>
</dbReference>
<evidence type="ECO:0000313" key="1">
    <source>
        <dbReference type="EMBL" id="DAD27545.1"/>
    </source>
</evidence>
<dbReference type="EMBL" id="DUZY01000002">
    <property type="protein sequence ID" value="DAD27545.1"/>
    <property type="molecule type" value="Genomic_DNA"/>
</dbReference>
<proteinExistence type="predicted"/>